<dbReference type="Pfam" id="PF00172">
    <property type="entry name" value="Zn_clus"/>
    <property type="match status" value="1"/>
</dbReference>
<dbReference type="PROSITE" id="PS00463">
    <property type="entry name" value="ZN2_CY6_FUNGAL_1"/>
    <property type="match status" value="1"/>
</dbReference>
<dbReference type="SMART" id="SM00066">
    <property type="entry name" value="GAL4"/>
    <property type="match status" value="1"/>
</dbReference>
<evidence type="ECO:0000313" key="5">
    <source>
        <dbReference type="Proteomes" id="UP000070700"/>
    </source>
</evidence>
<dbReference type="PANTHER" id="PTHR31668">
    <property type="entry name" value="GLUCOSE TRANSPORT TRANSCRIPTION REGULATOR RGT1-RELATED-RELATED"/>
    <property type="match status" value="1"/>
</dbReference>
<organism evidence="4 5">
    <name type="scientific">Mollisia scopiformis</name>
    <name type="common">Conifer needle endophyte fungus</name>
    <name type="synonym">Phialocephala scopiformis</name>
    <dbReference type="NCBI Taxonomy" id="149040"/>
    <lineage>
        <taxon>Eukaryota</taxon>
        <taxon>Fungi</taxon>
        <taxon>Dikarya</taxon>
        <taxon>Ascomycota</taxon>
        <taxon>Pezizomycotina</taxon>
        <taxon>Leotiomycetes</taxon>
        <taxon>Helotiales</taxon>
        <taxon>Mollisiaceae</taxon>
        <taxon>Mollisia</taxon>
    </lineage>
</organism>
<dbReference type="InterPro" id="IPR050797">
    <property type="entry name" value="Carb_Metab_Trans_Reg"/>
</dbReference>
<dbReference type="Proteomes" id="UP000070700">
    <property type="component" value="Unassembled WGS sequence"/>
</dbReference>
<dbReference type="PROSITE" id="PS50048">
    <property type="entry name" value="ZN2_CY6_FUNGAL_2"/>
    <property type="match status" value="1"/>
</dbReference>
<feature type="region of interest" description="Disordered" evidence="2">
    <location>
        <begin position="1"/>
        <end position="32"/>
    </location>
</feature>
<accession>A0A194XJX7</accession>
<keyword evidence="1" id="KW-0539">Nucleus</keyword>
<dbReference type="GO" id="GO:0000981">
    <property type="term" value="F:DNA-binding transcription factor activity, RNA polymerase II-specific"/>
    <property type="evidence" value="ECO:0007669"/>
    <property type="project" value="InterPro"/>
</dbReference>
<feature type="domain" description="Zn(2)-C6 fungal-type" evidence="3">
    <location>
        <begin position="32"/>
        <end position="65"/>
    </location>
</feature>
<evidence type="ECO:0000256" key="2">
    <source>
        <dbReference type="SAM" id="MobiDB-lite"/>
    </source>
</evidence>
<sequence length="263" mass="29308">MKMGPPDSSNRLSNFRSASGVGQAQQRQQHLACDRCRGQKLRCIRTSNLHASCQRCQNAGATCVTDPSVRMGRPQRSDKDRRKATNNSHKSQPKHPPNSPNSRQSPSPTSSKNFTTNSNVWTGPDLEESIDSNLMDAQNQNSLDFELHHVELDNEQTCISPSQNSFDNVFDLFSPHVPQNLDDFGAFGFGTEGTTVSLQEFPFVSIEPVTIDQTTARQPKDEENPKLQARVVSIPTPQEAVEKVSNLNLELHRQLSIIGRKEE</sequence>
<dbReference type="InterPro" id="IPR036864">
    <property type="entry name" value="Zn2-C6_fun-type_DNA-bd_sf"/>
</dbReference>
<dbReference type="CDD" id="cd00067">
    <property type="entry name" value="GAL4"/>
    <property type="match status" value="1"/>
</dbReference>
<keyword evidence="5" id="KW-1185">Reference proteome</keyword>
<evidence type="ECO:0000313" key="4">
    <source>
        <dbReference type="EMBL" id="KUJ20441.1"/>
    </source>
</evidence>
<dbReference type="KEGG" id="psco:LY89DRAFT_443733"/>
<dbReference type="GO" id="GO:0001080">
    <property type="term" value="P:nitrogen catabolite activation of transcription from RNA polymerase II promoter"/>
    <property type="evidence" value="ECO:0007669"/>
    <property type="project" value="TreeGrafter"/>
</dbReference>
<dbReference type="PANTHER" id="PTHR31668:SF4">
    <property type="entry name" value="TRANSCRIPTIONAL ACTIVATOR PROTEIN DAL81"/>
    <property type="match status" value="1"/>
</dbReference>
<proteinExistence type="predicted"/>
<feature type="compositionally biased region" description="Polar residues" evidence="2">
    <location>
        <begin position="7"/>
        <end position="29"/>
    </location>
</feature>
<dbReference type="OrthoDB" id="4222821at2759"/>
<dbReference type="InParanoid" id="A0A194XJX7"/>
<dbReference type="SUPFAM" id="SSF57701">
    <property type="entry name" value="Zn2/Cys6 DNA-binding domain"/>
    <property type="match status" value="1"/>
</dbReference>
<dbReference type="RefSeq" id="XP_018074796.1">
    <property type="nucleotide sequence ID" value="XM_018207564.1"/>
</dbReference>
<feature type="compositionally biased region" description="Low complexity" evidence="2">
    <location>
        <begin position="100"/>
        <end position="113"/>
    </location>
</feature>
<dbReference type="AlphaFoldDB" id="A0A194XJX7"/>
<dbReference type="GO" id="GO:0005634">
    <property type="term" value="C:nucleus"/>
    <property type="evidence" value="ECO:0007669"/>
    <property type="project" value="TreeGrafter"/>
</dbReference>
<evidence type="ECO:0000259" key="3">
    <source>
        <dbReference type="PROSITE" id="PS50048"/>
    </source>
</evidence>
<gene>
    <name evidence="4" type="ORF">LY89DRAFT_443733</name>
</gene>
<protein>
    <recommendedName>
        <fullName evidence="3">Zn(2)-C6 fungal-type domain-containing protein</fullName>
    </recommendedName>
</protein>
<dbReference type="Gene3D" id="4.10.240.10">
    <property type="entry name" value="Zn(2)-C6 fungal-type DNA-binding domain"/>
    <property type="match status" value="1"/>
</dbReference>
<dbReference type="InterPro" id="IPR001138">
    <property type="entry name" value="Zn2Cys6_DnaBD"/>
</dbReference>
<dbReference type="GO" id="GO:0008270">
    <property type="term" value="F:zinc ion binding"/>
    <property type="evidence" value="ECO:0007669"/>
    <property type="project" value="InterPro"/>
</dbReference>
<name>A0A194XJX7_MOLSC</name>
<feature type="region of interest" description="Disordered" evidence="2">
    <location>
        <begin position="64"/>
        <end position="127"/>
    </location>
</feature>
<evidence type="ECO:0000256" key="1">
    <source>
        <dbReference type="ARBA" id="ARBA00023242"/>
    </source>
</evidence>
<dbReference type="GeneID" id="28817290"/>
<reference evidence="4 5" key="1">
    <citation type="submission" date="2015-10" db="EMBL/GenBank/DDBJ databases">
        <title>Full genome of DAOMC 229536 Phialocephala scopiformis, a fungal endophyte of spruce producing the potent anti-insectan compound rugulosin.</title>
        <authorList>
            <consortium name="DOE Joint Genome Institute"/>
            <person name="Walker A.K."/>
            <person name="Frasz S.L."/>
            <person name="Seifert K.A."/>
            <person name="Miller J.D."/>
            <person name="Mondo S.J."/>
            <person name="Labutti K."/>
            <person name="Lipzen A."/>
            <person name="Dockter R."/>
            <person name="Kennedy M."/>
            <person name="Grigoriev I.V."/>
            <person name="Spatafora J.W."/>
        </authorList>
    </citation>
    <scope>NUCLEOTIDE SEQUENCE [LARGE SCALE GENOMIC DNA]</scope>
    <source>
        <strain evidence="4 5">CBS 120377</strain>
    </source>
</reference>
<dbReference type="EMBL" id="KQ947409">
    <property type="protein sequence ID" value="KUJ20441.1"/>
    <property type="molecule type" value="Genomic_DNA"/>
</dbReference>